<evidence type="ECO:0000313" key="14">
    <source>
        <dbReference type="Proteomes" id="UP000593892"/>
    </source>
</evidence>
<dbReference type="KEGG" id="pfer:IRI77_27215"/>
<keyword evidence="14" id="KW-1185">Reference proteome</keyword>
<dbReference type="InterPro" id="IPR005002">
    <property type="entry name" value="PMM"/>
</dbReference>
<sequence>MKKLIVFDLDGTLAESKSSLDTEMAVLLQDLLGIVKVAVISGGDWPQFEKQVLAHLPNDGSLANLSLLPTCGTKFFRHTGAWEKLYSEDFTLDEKTKIIASLNQSVAESGFGVAKVWGEVVEDRGSQITFSALGQQAPLEEKKQWDPDFVKRKQIKSILDRLIPGFSVRLGGATSIDVTKSGIDKGYGIRKLTEVLGISVKEMIFIGDALFPGGNDFAAQQAGVVSICVRDPHETKRVIQMSIACLSDKGRMALCS</sequence>
<dbReference type="GO" id="GO:0006487">
    <property type="term" value="P:protein N-linked glycosylation"/>
    <property type="evidence" value="ECO:0007669"/>
    <property type="project" value="TreeGrafter"/>
</dbReference>
<feature type="binding site" evidence="11">
    <location>
        <position position="175"/>
    </location>
    <ligand>
        <name>alpha-D-mannose 1-phosphate</name>
        <dbReference type="ChEBI" id="CHEBI:58409"/>
    </ligand>
</feature>
<dbReference type="InterPro" id="IPR006379">
    <property type="entry name" value="HAD-SF_hydro_IIB"/>
</dbReference>
<comment type="pathway">
    <text evidence="2">Nucleotide-sugar biosynthesis; GDP-alpha-D-mannose biosynthesis; alpha-D-mannose 1-phosphate from D-fructose 6-phosphate: step 2/2.</text>
</comment>
<dbReference type="GO" id="GO:0004615">
    <property type="term" value="F:phosphomannomutase activity"/>
    <property type="evidence" value="ECO:0007669"/>
    <property type="project" value="UniProtKB-EC"/>
</dbReference>
<keyword evidence="9" id="KW-0413">Isomerase</keyword>
<gene>
    <name evidence="13" type="ORF">IRI77_27215</name>
</gene>
<dbReference type="PANTHER" id="PTHR10466:SF0">
    <property type="entry name" value="PHOSPHOMANNOMUTASE"/>
    <property type="match status" value="1"/>
</dbReference>
<dbReference type="Proteomes" id="UP000593892">
    <property type="component" value="Chromosome"/>
</dbReference>
<dbReference type="InterPro" id="IPR036412">
    <property type="entry name" value="HAD-like_sf"/>
</dbReference>
<feature type="active site" description="Proton donor/acceptor" evidence="10">
    <location>
        <position position="10"/>
    </location>
</feature>
<evidence type="ECO:0000256" key="11">
    <source>
        <dbReference type="PIRSR" id="PIRSR605002-2"/>
    </source>
</evidence>
<dbReference type="Gene3D" id="3.40.50.1000">
    <property type="entry name" value="HAD superfamily/HAD-like"/>
    <property type="match status" value="1"/>
</dbReference>
<evidence type="ECO:0000256" key="12">
    <source>
        <dbReference type="PIRSR" id="PIRSR605002-3"/>
    </source>
</evidence>
<evidence type="ECO:0000256" key="5">
    <source>
        <dbReference type="ARBA" id="ARBA00012730"/>
    </source>
</evidence>
<dbReference type="NCBIfam" id="TIGR01484">
    <property type="entry name" value="HAD-SF-IIB"/>
    <property type="match status" value="1"/>
</dbReference>
<evidence type="ECO:0000256" key="3">
    <source>
        <dbReference type="ARBA" id="ARBA00009736"/>
    </source>
</evidence>
<dbReference type="SUPFAM" id="SSF56784">
    <property type="entry name" value="HAD-like"/>
    <property type="match status" value="1"/>
</dbReference>
<feature type="binding site" evidence="12">
    <location>
        <position position="10"/>
    </location>
    <ligand>
        <name>Mg(2+)</name>
        <dbReference type="ChEBI" id="CHEBI:18420"/>
        <label>1</label>
    </ligand>
</feature>
<dbReference type="SFLD" id="SFLDG01143">
    <property type="entry name" value="C2.B.3:_Phosphomannomutase_Lik"/>
    <property type="match status" value="1"/>
</dbReference>
<dbReference type="InterPro" id="IPR023214">
    <property type="entry name" value="HAD_sf"/>
</dbReference>
<comment type="subunit">
    <text evidence="4">Homodimer.</text>
</comment>
<accession>A0A7S7SJH9</accession>
<feature type="binding site" evidence="12">
    <location>
        <position position="208"/>
    </location>
    <ligand>
        <name>Mg(2+)</name>
        <dbReference type="ChEBI" id="CHEBI:18420"/>
        <label>1</label>
    </ligand>
</feature>
<dbReference type="AlphaFoldDB" id="A0A7S7SJH9"/>
<dbReference type="GO" id="GO:0009298">
    <property type="term" value="P:GDP-mannose biosynthetic process"/>
    <property type="evidence" value="ECO:0007669"/>
    <property type="project" value="UniProtKB-UniPathway"/>
</dbReference>
<comment type="subcellular location">
    <subcellularLocation>
        <location evidence="1">Cytoplasm</location>
    </subcellularLocation>
</comment>
<dbReference type="RefSeq" id="WP_194448135.1">
    <property type="nucleotide sequence ID" value="NZ_CP063849.1"/>
</dbReference>
<comment type="similarity">
    <text evidence="3">Belongs to the eukaryotic PMM family.</text>
</comment>
<dbReference type="Pfam" id="PF03332">
    <property type="entry name" value="PMM"/>
    <property type="match status" value="1"/>
</dbReference>
<feature type="binding site" evidence="12">
    <location>
        <position position="8"/>
    </location>
    <ligand>
        <name>Mg(2+)</name>
        <dbReference type="ChEBI" id="CHEBI:18420"/>
        <label>1</label>
    </ligand>
</feature>
<keyword evidence="8 12" id="KW-0460">Magnesium</keyword>
<dbReference type="Gene3D" id="3.30.1240.20">
    <property type="match status" value="1"/>
</dbReference>
<reference evidence="13 14" key="1">
    <citation type="submission" date="2020-10" db="EMBL/GenBank/DDBJ databases">
        <title>Complete genome sequence of Paludibaculum fermentans P105T, a facultatively anaerobic acidobacterium capable of dissimilatory Fe(III) reduction.</title>
        <authorList>
            <person name="Dedysh S.N."/>
            <person name="Beletsky A.V."/>
            <person name="Kulichevskaya I.S."/>
            <person name="Mardanov A.V."/>
            <person name="Ravin N.V."/>
        </authorList>
    </citation>
    <scope>NUCLEOTIDE SEQUENCE [LARGE SCALE GENOMIC DNA]</scope>
    <source>
        <strain evidence="13 14">P105</strain>
    </source>
</reference>
<name>A0A7S7SJH9_PALFE</name>
<keyword evidence="13" id="KW-0378">Hydrolase</keyword>
<evidence type="ECO:0000313" key="13">
    <source>
        <dbReference type="EMBL" id="QOY86466.1"/>
    </source>
</evidence>
<dbReference type="EC" id="5.4.2.8" evidence="5"/>
<proteinExistence type="inferred from homology"/>
<evidence type="ECO:0000256" key="6">
    <source>
        <dbReference type="ARBA" id="ARBA00022490"/>
    </source>
</evidence>
<dbReference type="GO" id="GO:0046872">
    <property type="term" value="F:metal ion binding"/>
    <property type="evidence" value="ECO:0007669"/>
    <property type="project" value="UniProtKB-KW"/>
</dbReference>
<dbReference type="GO" id="GO:0016791">
    <property type="term" value="F:phosphatase activity"/>
    <property type="evidence" value="ECO:0007669"/>
    <property type="project" value="UniProtKB-ARBA"/>
</dbReference>
<evidence type="ECO:0000256" key="9">
    <source>
        <dbReference type="ARBA" id="ARBA00023235"/>
    </source>
</evidence>
<evidence type="ECO:0000256" key="7">
    <source>
        <dbReference type="ARBA" id="ARBA00022723"/>
    </source>
</evidence>
<organism evidence="13 14">
    <name type="scientific">Paludibaculum fermentans</name>
    <dbReference type="NCBI Taxonomy" id="1473598"/>
    <lineage>
        <taxon>Bacteria</taxon>
        <taxon>Pseudomonadati</taxon>
        <taxon>Acidobacteriota</taxon>
        <taxon>Terriglobia</taxon>
        <taxon>Bryobacterales</taxon>
        <taxon>Bryobacteraceae</taxon>
        <taxon>Paludibaculum</taxon>
    </lineage>
</organism>
<evidence type="ECO:0000256" key="2">
    <source>
        <dbReference type="ARBA" id="ARBA00004699"/>
    </source>
</evidence>
<dbReference type="EMBL" id="CP063849">
    <property type="protein sequence ID" value="QOY86466.1"/>
    <property type="molecule type" value="Genomic_DNA"/>
</dbReference>
<feature type="active site" description="Nucleophile" evidence="10">
    <location>
        <position position="8"/>
    </location>
</feature>
<evidence type="ECO:0000256" key="10">
    <source>
        <dbReference type="PIRSR" id="PIRSR605002-1"/>
    </source>
</evidence>
<evidence type="ECO:0000256" key="1">
    <source>
        <dbReference type="ARBA" id="ARBA00004496"/>
    </source>
</evidence>
<evidence type="ECO:0000256" key="4">
    <source>
        <dbReference type="ARBA" id="ARBA00011738"/>
    </source>
</evidence>
<dbReference type="GO" id="GO:0005829">
    <property type="term" value="C:cytosol"/>
    <property type="evidence" value="ECO:0007669"/>
    <property type="project" value="TreeGrafter"/>
</dbReference>
<dbReference type="SFLD" id="SFLDG01140">
    <property type="entry name" value="C2.B:_Phosphomannomutase_and_P"/>
    <property type="match status" value="1"/>
</dbReference>
<evidence type="ECO:0000256" key="8">
    <source>
        <dbReference type="ARBA" id="ARBA00022842"/>
    </source>
</evidence>
<keyword evidence="7 12" id="KW-0479">Metal-binding</keyword>
<keyword evidence="6" id="KW-0963">Cytoplasm</keyword>
<dbReference type="SFLD" id="SFLDS00003">
    <property type="entry name" value="Haloacid_Dehalogenase"/>
    <property type="match status" value="1"/>
</dbReference>
<feature type="binding site" evidence="11">
    <location>
        <position position="124"/>
    </location>
    <ligand>
        <name>alpha-D-mannose 1-phosphate</name>
        <dbReference type="ChEBI" id="CHEBI:58409"/>
    </ligand>
</feature>
<feature type="binding site" evidence="11">
    <location>
        <position position="177"/>
    </location>
    <ligand>
        <name>alpha-D-mannose 1-phosphate</name>
        <dbReference type="ChEBI" id="CHEBI:58409"/>
    </ligand>
</feature>
<protein>
    <recommendedName>
        <fullName evidence="5">phosphomannomutase</fullName>
        <ecNumber evidence="5">5.4.2.8</ecNumber>
    </recommendedName>
</protein>
<dbReference type="GO" id="GO:0006013">
    <property type="term" value="P:mannose metabolic process"/>
    <property type="evidence" value="ECO:0007669"/>
    <property type="project" value="TreeGrafter"/>
</dbReference>
<dbReference type="InterPro" id="IPR043169">
    <property type="entry name" value="PMM_cap"/>
</dbReference>
<dbReference type="UniPathway" id="UPA00126">
    <property type="reaction ID" value="UER00424"/>
</dbReference>
<comment type="cofactor">
    <cofactor evidence="12">
        <name>Mg(2+)</name>
        <dbReference type="ChEBI" id="CHEBI:18420"/>
    </cofactor>
</comment>
<dbReference type="PANTHER" id="PTHR10466">
    <property type="entry name" value="PHOSPHOMANNOMUTASE"/>
    <property type="match status" value="1"/>
</dbReference>